<feature type="compositionally biased region" description="Polar residues" evidence="1">
    <location>
        <begin position="25"/>
        <end position="36"/>
    </location>
</feature>
<protein>
    <submittedName>
        <fullName evidence="2">Uncharacterized protein</fullName>
    </submittedName>
</protein>
<evidence type="ECO:0000313" key="2">
    <source>
        <dbReference type="EMBL" id="KAF6174489.1"/>
    </source>
</evidence>
<name>A0A7J7P4X2_9MAGN</name>
<proteinExistence type="predicted"/>
<comment type="caution">
    <text evidence="2">The sequence shown here is derived from an EMBL/GenBank/DDBJ whole genome shotgun (WGS) entry which is preliminary data.</text>
</comment>
<keyword evidence="3" id="KW-1185">Reference proteome</keyword>
<evidence type="ECO:0000256" key="1">
    <source>
        <dbReference type="SAM" id="MobiDB-lite"/>
    </source>
</evidence>
<sequence length="236" mass="26233">MQVLKNGLDEVELTTGLPHKDSVENPKSTKANASQSEEVKVKEILTIAQGCERGHPPGTRLKSRLELNLRQCDAMLTEATCSEKNVHLSKSNARKHPTSPHQNEVLSKCDTMPIEATCSEKDVHSSTNEENVILNPTFHTPTYYPSQIVQPLVPYISTHYNNNSSLIEFGRDMEFEELSSTSHMSFNQLLHQVSLTDGGESQLFANQCAQPTNSTSYDFMVEVVCLDEVANLLLNA</sequence>
<accession>A0A7J7P4X2</accession>
<feature type="region of interest" description="Disordered" evidence="1">
    <location>
        <begin position="1"/>
        <end position="37"/>
    </location>
</feature>
<gene>
    <name evidence="2" type="ORF">GIB67_004683</name>
</gene>
<evidence type="ECO:0000313" key="3">
    <source>
        <dbReference type="Proteomes" id="UP000541444"/>
    </source>
</evidence>
<dbReference type="Proteomes" id="UP000541444">
    <property type="component" value="Unassembled WGS sequence"/>
</dbReference>
<organism evidence="2 3">
    <name type="scientific">Kingdonia uniflora</name>
    <dbReference type="NCBI Taxonomy" id="39325"/>
    <lineage>
        <taxon>Eukaryota</taxon>
        <taxon>Viridiplantae</taxon>
        <taxon>Streptophyta</taxon>
        <taxon>Embryophyta</taxon>
        <taxon>Tracheophyta</taxon>
        <taxon>Spermatophyta</taxon>
        <taxon>Magnoliopsida</taxon>
        <taxon>Ranunculales</taxon>
        <taxon>Circaeasteraceae</taxon>
        <taxon>Kingdonia</taxon>
    </lineage>
</organism>
<dbReference type="AlphaFoldDB" id="A0A7J7P4X2"/>
<reference evidence="2 3" key="1">
    <citation type="journal article" date="2020" name="IScience">
        <title>Genome Sequencing of the Endangered Kingdonia uniflora (Circaeasteraceae, Ranunculales) Reveals Potential Mechanisms of Evolutionary Specialization.</title>
        <authorList>
            <person name="Sun Y."/>
            <person name="Deng T."/>
            <person name="Zhang A."/>
            <person name="Moore M.J."/>
            <person name="Landis J.B."/>
            <person name="Lin N."/>
            <person name="Zhang H."/>
            <person name="Zhang X."/>
            <person name="Huang J."/>
            <person name="Zhang X."/>
            <person name="Sun H."/>
            <person name="Wang H."/>
        </authorList>
    </citation>
    <scope>NUCLEOTIDE SEQUENCE [LARGE SCALE GENOMIC DNA]</scope>
    <source>
        <strain evidence="2">TB1705</strain>
        <tissue evidence="2">Leaf</tissue>
    </source>
</reference>
<dbReference type="EMBL" id="JACGCM010000262">
    <property type="protein sequence ID" value="KAF6174489.1"/>
    <property type="molecule type" value="Genomic_DNA"/>
</dbReference>